<organism evidence="1 2">
    <name type="scientific">Flavonifractor plautii 1_3_50AFAA</name>
    <dbReference type="NCBI Taxonomy" id="742738"/>
    <lineage>
        <taxon>Bacteria</taxon>
        <taxon>Bacillati</taxon>
        <taxon>Bacillota</taxon>
        <taxon>Clostridia</taxon>
        <taxon>Eubacteriales</taxon>
        <taxon>Oscillospiraceae</taxon>
        <taxon>Flavonifractor</taxon>
    </lineage>
</organism>
<evidence type="ECO:0000313" key="2">
    <source>
        <dbReference type="Proteomes" id="UP000029585"/>
    </source>
</evidence>
<dbReference type="Proteomes" id="UP000029585">
    <property type="component" value="Unassembled WGS sequence"/>
</dbReference>
<protein>
    <submittedName>
        <fullName evidence="1">Uncharacterized protein</fullName>
    </submittedName>
</protein>
<dbReference type="EMBL" id="ADLO01000114">
    <property type="protein sequence ID" value="KGF53260.1"/>
    <property type="molecule type" value="Genomic_DNA"/>
</dbReference>
<evidence type="ECO:0000313" key="1">
    <source>
        <dbReference type="EMBL" id="KGF53260.1"/>
    </source>
</evidence>
<dbReference type="HOGENOM" id="CLU_1472779_0_0_9"/>
<comment type="caution">
    <text evidence="1">The sequence shown here is derived from an EMBL/GenBank/DDBJ whole genome shotgun (WGS) entry which is preliminary data.</text>
</comment>
<proteinExistence type="predicted"/>
<dbReference type="AlphaFoldDB" id="A0A096B2J2"/>
<dbReference type="PATRIC" id="fig|742738.3.peg.3880"/>
<gene>
    <name evidence="1" type="ORF">HMPREF9460_03769</name>
</gene>
<name>A0A096B2J2_FLAPL</name>
<reference evidence="1 2" key="1">
    <citation type="submission" date="2011-08" db="EMBL/GenBank/DDBJ databases">
        <title>The Genome Sequence of Clostridium orbiscindens 1_3_50AFAA.</title>
        <authorList>
            <consortium name="The Broad Institute Genome Sequencing Platform"/>
            <person name="Earl A."/>
            <person name="Ward D."/>
            <person name="Feldgarden M."/>
            <person name="Gevers D."/>
            <person name="Daigneault M."/>
            <person name="Strauss J."/>
            <person name="Allen-Vercoe E."/>
            <person name="Young S.K."/>
            <person name="Zeng Q."/>
            <person name="Gargeya S."/>
            <person name="Fitzgerald M."/>
            <person name="Haas B."/>
            <person name="Abouelleil A."/>
            <person name="Alvarado L."/>
            <person name="Arachchi H.M."/>
            <person name="Berlin A."/>
            <person name="Brown A."/>
            <person name="Chapman S.B."/>
            <person name="Chen Z."/>
            <person name="Dunbar C."/>
            <person name="Freedman E."/>
            <person name="Gearin G."/>
            <person name="Gellesch M."/>
            <person name="Goldberg J."/>
            <person name="Griggs A."/>
            <person name="Gujja S."/>
            <person name="Heiman D."/>
            <person name="Howarth C."/>
            <person name="Larson L."/>
            <person name="Lui A."/>
            <person name="MacDonald P.J.P."/>
            <person name="Montmayeur A."/>
            <person name="Murphy C."/>
            <person name="Neiman D."/>
            <person name="Pearson M."/>
            <person name="Priest M."/>
            <person name="Roberts A."/>
            <person name="Saif S."/>
            <person name="Shea T."/>
            <person name="Shenoy N."/>
            <person name="Sisk P."/>
            <person name="Stolte C."/>
            <person name="Sykes S."/>
            <person name="Wortman J."/>
            <person name="Nusbaum C."/>
            <person name="Birren B."/>
        </authorList>
    </citation>
    <scope>NUCLEOTIDE SEQUENCE [LARGE SCALE GENOMIC DNA]</scope>
    <source>
        <strain evidence="1 2">1_3_50AFAA</strain>
    </source>
</reference>
<keyword evidence="2" id="KW-1185">Reference proteome</keyword>
<accession>A0A096B2J2</accession>
<sequence length="183" mass="20596">MSPDSRLKARVKFLKGQLSVGQTLYFAPWDAYEMKEDEIRLEPVQIKHIPESGGAVKVLRANGQTCSFGINRNGRVEFHFGYLDSAPSSMAQAVFLSEERFWRWREFYHLLNELHASGIAECYFSPTDSGLKAARIVYDILENENTDYQNVSCAGCGFADAQGALVCSGCVRQKGLTDRWRAL</sequence>